<dbReference type="InterPro" id="IPR012677">
    <property type="entry name" value="Nucleotide-bd_a/b_plait_sf"/>
</dbReference>
<dbReference type="Pfam" id="PF02776">
    <property type="entry name" value="TPP_enzyme_N"/>
    <property type="match status" value="1"/>
</dbReference>
<dbReference type="CDD" id="cd02002">
    <property type="entry name" value="TPP_BFDC"/>
    <property type="match status" value="1"/>
</dbReference>
<dbReference type="InterPro" id="IPR011766">
    <property type="entry name" value="TPP_enzyme_TPP-bd"/>
</dbReference>
<organism evidence="6 7">
    <name type="scientific">Chlamydomonas eustigma</name>
    <dbReference type="NCBI Taxonomy" id="1157962"/>
    <lineage>
        <taxon>Eukaryota</taxon>
        <taxon>Viridiplantae</taxon>
        <taxon>Chlorophyta</taxon>
        <taxon>core chlorophytes</taxon>
        <taxon>Chlorophyceae</taxon>
        <taxon>CS clade</taxon>
        <taxon>Chlamydomonadales</taxon>
        <taxon>Chlamydomonadaceae</taxon>
        <taxon>Chlamydomonas</taxon>
    </lineage>
</organism>
<feature type="domain" description="RRM" evidence="5">
    <location>
        <begin position="67"/>
        <end position="140"/>
    </location>
</feature>
<dbReference type="InterPro" id="IPR029061">
    <property type="entry name" value="THDP-binding"/>
</dbReference>
<dbReference type="OrthoDB" id="10006023at2759"/>
<dbReference type="SUPFAM" id="SSF54928">
    <property type="entry name" value="RNA-binding domain, RBD"/>
    <property type="match status" value="1"/>
</dbReference>
<feature type="compositionally biased region" description="Polar residues" evidence="4">
    <location>
        <begin position="1"/>
        <end position="12"/>
    </location>
</feature>
<protein>
    <recommendedName>
        <fullName evidence="5">RRM domain-containing protein</fullName>
    </recommendedName>
</protein>
<dbReference type="NCBIfam" id="NF005760">
    <property type="entry name" value="PRK07586.1"/>
    <property type="match status" value="1"/>
</dbReference>
<feature type="domain" description="RRM" evidence="5">
    <location>
        <begin position="212"/>
        <end position="284"/>
    </location>
</feature>
<dbReference type="Proteomes" id="UP000232323">
    <property type="component" value="Unassembled WGS sequence"/>
</dbReference>
<keyword evidence="2" id="KW-0786">Thiamine pyrophosphate</keyword>
<feature type="region of interest" description="Disordered" evidence="4">
    <location>
        <begin position="1"/>
        <end position="34"/>
    </location>
</feature>
<name>A0A250XSR0_9CHLO</name>
<dbReference type="InterPro" id="IPR000504">
    <property type="entry name" value="RRM_dom"/>
</dbReference>
<evidence type="ECO:0000256" key="2">
    <source>
        <dbReference type="ARBA" id="ARBA00023052"/>
    </source>
</evidence>
<dbReference type="Gene3D" id="3.30.70.330">
    <property type="match status" value="1"/>
</dbReference>
<evidence type="ECO:0000256" key="3">
    <source>
        <dbReference type="PROSITE-ProRule" id="PRU00176"/>
    </source>
</evidence>
<dbReference type="GO" id="GO:0003984">
    <property type="term" value="F:acetolactate synthase activity"/>
    <property type="evidence" value="ECO:0007669"/>
    <property type="project" value="TreeGrafter"/>
</dbReference>
<dbReference type="EMBL" id="BEGY01000221">
    <property type="protein sequence ID" value="GAX86053.1"/>
    <property type="molecule type" value="Genomic_DNA"/>
</dbReference>
<dbReference type="GO" id="GO:0050660">
    <property type="term" value="F:flavin adenine dinucleotide binding"/>
    <property type="evidence" value="ECO:0007669"/>
    <property type="project" value="TreeGrafter"/>
</dbReference>
<comment type="similarity">
    <text evidence="1">Belongs to the TPP enzyme family.</text>
</comment>
<dbReference type="Gene3D" id="3.40.50.970">
    <property type="match status" value="2"/>
</dbReference>
<evidence type="ECO:0000259" key="5">
    <source>
        <dbReference type="PROSITE" id="PS50102"/>
    </source>
</evidence>
<evidence type="ECO:0000256" key="4">
    <source>
        <dbReference type="SAM" id="MobiDB-lite"/>
    </source>
</evidence>
<dbReference type="InterPro" id="IPR045229">
    <property type="entry name" value="TPP_enz"/>
</dbReference>
<dbReference type="AlphaFoldDB" id="A0A250XSR0"/>
<dbReference type="Pfam" id="PF02775">
    <property type="entry name" value="TPP_enzyme_C"/>
    <property type="match status" value="1"/>
</dbReference>
<keyword evidence="3" id="KW-0694">RNA-binding</keyword>
<dbReference type="PANTHER" id="PTHR18968:SF86">
    <property type="entry name" value="ACETOLACTATE SYNTHASE LARGE SUBUNIT ILVX-RELATED"/>
    <property type="match status" value="1"/>
</dbReference>
<evidence type="ECO:0000256" key="1">
    <source>
        <dbReference type="ARBA" id="ARBA00007812"/>
    </source>
</evidence>
<dbReference type="PANTHER" id="PTHR18968">
    <property type="entry name" value="THIAMINE PYROPHOSPHATE ENZYMES"/>
    <property type="match status" value="1"/>
</dbReference>
<comment type="caution">
    <text evidence="6">The sequence shown here is derived from an EMBL/GenBank/DDBJ whole genome shotgun (WGS) entry which is preliminary data.</text>
</comment>
<dbReference type="SMART" id="SM00360">
    <property type="entry name" value="RRM"/>
    <property type="match status" value="2"/>
</dbReference>
<accession>A0A250XSR0</accession>
<dbReference type="InterPro" id="IPR012001">
    <property type="entry name" value="Thiamin_PyroP_enz_TPP-bd_dom"/>
</dbReference>
<reference evidence="6 7" key="1">
    <citation type="submission" date="2017-08" db="EMBL/GenBank/DDBJ databases">
        <title>Acidophilic green algal genome provides insights into adaptation to an acidic environment.</title>
        <authorList>
            <person name="Hirooka S."/>
            <person name="Hirose Y."/>
            <person name="Kanesaki Y."/>
            <person name="Higuchi S."/>
            <person name="Fujiwara T."/>
            <person name="Onuma R."/>
            <person name="Era A."/>
            <person name="Ohbayashi R."/>
            <person name="Uzuka A."/>
            <person name="Nozaki H."/>
            <person name="Yoshikawa H."/>
            <person name="Miyagishima S.Y."/>
        </authorList>
    </citation>
    <scope>NUCLEOTIDE SEQUENCE [LARGE SCALE GENOMIC DNA]</scope>
    <source>
        <strain evidence="6 7">NIES-2499</strain>
    </source>
</reference>
<gene>
    <name evidence="6" type="ORF">CEUSTIGMA_g13468.t1</name>
</gene>
<evidence type="ECO:0000313" key="7">
    <source>
        <dbReference type="Proteomes" id="UP000232323"/>
    </source>
</evidence>
<dbReference type="GO" id="GO:0003723">
    <property type="term" value="F:RNA binding"/>
    <property type="evidence" value="ECO:0007669"/>
    <property type="project" value="UniProtKB-UniRule"/>
</dbReference>
<dbReference type="InterPro" id="IPR035979">
    <property type="entry name" value="RBD_domain_sf"/>
</dbReference>
<proteinExistence type="inferred from homology"/>
<dbReference type="GO" id="GO:0030976">
    <property type="term" value="F:thiamine pyrophosphate binding"/>
    <property type="evidence" value="ECO:0007669"/>
    <property type="project" value="InterPro"/>
</dbReference>
<dbReference type="SUPFAM" id="SSF52518">
    <property type="entry name" value="Thiamin diphosphate-binding fold (THDP-binding)"/>
    <property type="match status" value="2"/>
</dbReference>
<sequence length="839" mass="88939">MYRGGSHQSTSYAGGRTGRQFPPEGNYGMQVGPRMGSGGSASGVGMGMGMGIGMGGGMGMNIEPVFPAIKLRGLPFDVTEEDIRMFLGCDPIDILMVRKDGRLSGEAFVVLSAVLQAEIAMSKNRTYMGRRYIEVYKAKKMDYYRAIASEVMDGGVGVASGSGVYNSMGQGLGINHAQTPTGNGSYVQDVYSSRTFHNHTRGSEDDGYGGSTIVKLRGLPFQVEDEDIIRWFQDSSLGIAPLSSDSVYIVSEHGRSTGIAFVEFSSSHEAAAAMADGYARMSRKPALGLLHLGPGLANGLSNLHNARRANSPILILVGEMVSWLQHADPLLRMDISSLAATASAATITIQPQPNVAHEHASTPSGTPLSPRFCMSMCPGVGGRVVTLVLPHDAMWGPADLTLANSAVQAAMAACNSASLNPGFPEASTLDARLGAETFITECAEGIERIMTTGKKAAIYLCGEVLASEEALMWAGRISSRTGIQLLCEGAFARVERGLGLPILRRLPYFPQEAEKVLRQFSFLVTVDARLPVANFGYKDGPSHLVTHLGVDEVWEIDGDGFNRLGEPNWAGQALKMLALKVGATPANVSPGLNCRGVFSTAKPTCTPMLDPGNDNLTAKSMCAILAALQPEGAIIVDESLTSGASYWDESHICAPFSHLTLTGGSIGSGPALSVGAAVACPDRLVINLQADGSAMYTLQALWTQARECLNVITIICHNQSYSILKVEGAKQRLPPPGFAMRTLTSLDNPTLDWVSLAQGMGVRAVRVNTCIEFKKALGEALRLCAASQHAHNRGKERTEEGAGPPFTAYIGTVPKSNAGYFPSQMAGQQGPVLIQACLP</sequence>
<dbReference type="PROSITE" id="PS50102">
    <property type="entry name" value="RRM"/>
    <property type="match status" value="2"/>
</dbReference>
<dbReference type="CDD" id="cd12254">
    <property type="entry name" value="RRM_hnRNPH_ESRPs_RBM12_like"/>
    <property type="match status" value="2"/>
</dbReference>
<keyword evidence="7" id="KW-1185">Reference proteome</keyword>
<evidence type="ECO:0000313" key="6">
    <source>
        <dbReference type="EMBL" id="GAX86053.1"/>
    </source>
</evidence>